<name>A0A6N1VEH2_9HYPH</name>
<feature type="domain" description="HTH arsR-type" evidence="1">
    <location>
        <begin position="2"/>
        <end position="97"/>
    </location>
</feature>
<evidence type="ECO:0000259" key="1">
    <source>
        <dbReference type="PROSITE" id="PS50987"/>
    </source>
</evidence>
<dbReference type="InterPro" id="IPR011991">
    <property type="entry name" value="ArsR-like_HTH"/>
</dbReference>
<dbReference type="InterPro" id="IPR001845">
    <property type="entry name" value="HTH_ArsR_DNA-bd_dom"/>
</dbReference>
<dbReference type="Pfam" id="PF12840">
    <property type="entry name" value="HTH_20"/>
    <property type="match status" value="1"/>
</dbReference>
<protein>
    <submittedName>
        <fullName evidence="2">Helix-turn-helix transcriptional regulator</fullName>
    </submittedName>
</protein>
<keyword evidence="3" id="KW-1185">Reference proteome</keyword>
<dbReference type="KEGG" id="orm:HTY61_13225"/>
<dbReference type="Proteomes" id="UP000509367">
    <property type="component" value="Chromosome"/>
</dbReference>
<gene>
    <name evidence="2" type="ORF">HTY61_13225</name>
</gene>
<evidence type="ECO:0000313" key="2">
    <source>
        <dbReference type="EMBL" id="QKV19350.1"/>
    </source>
</evidence>
<reference evidence="2 3" key="1">
    <citation type="submission" date="2020-06" db="EMBL/GenBank/DDBJ databases">
        <title>Oricola thermophila sp. nov. isolated from a tidal sediments.</title>
        <authorList>
            <person name="Kwon K.K."/>
            <person name="Yang S.-H."/>
            <person name="Park M.-J."/>
        </authorList>
    </citation>
    <scope>NUCLEOTIDE SEQUENCE [LARGE SCALE GENOMIC DNA]</scope>
    <source>
        <strain evidence="2 3">MEBiC13590</strain>
    </source>
</reference>
<dbReference type="PRINTS" id="PR00778">
    <property type="entry name" value="HTHARSR"/>
</dbReference>
<dbReference type="GO" id="GO:0003700">
    <property type="term" value="F:DNA-binding transcription factor activity"/>
    <property type="evidence" value="ECO:0007669"/>
    <property type="project" value="InterPro"/>
</dbReference>
<dbReference type="PROSITE" id="PS50987">
    <property type="entry name" value="HTH_ARSR_2"/>
    <property type="match status" value="1"/>
</dbReference>
<dbReference type="InterPro" id="IPR036390">
    <property type="entry name" value="WH_DNA-bd_sf"/>
</dbReference>
<evidence type="ECO:0000313" key="3">
    <source>
        <dbReference type="Proteomes" id="UP000509367"/>
    </source>
</evidence>
<dbReference type="EMBL" id="CP054836">
    <property type="protein sequence ID" value="QKV19350.1"/>
    <property type="molecule type" value="Genomic_DNA"/>
</dbReference>
<dbReference type="InterPro" id="IPR036388">
    <property type="entry name" value="WH-like_DNA-bd_sf"/>
</dbReference>
<accession>A0A6N1VEH2</accession>
<dbReference type="Gene3D" id="1.10.10.10">
    <property type="entry name" value="Winged helix-like DNA-binding domain superfamily/Winged helix DNA-binding domain"/>
    <property type="match status" value="1"/>
</dbReference>
<organism evidence="2 3">
    <name type="scientific">Oricola thermophila</name>
    <dbReference type="NCBI Taxonomy" id="2742145"/>
    <lineage>
        <taxon>Bacteria</taxon>
        <taxon>Pseudomonadati</taxon>
        <taxon>Pseudomonadota</taxon>
        <taxon>Alphaproteobacteria</taxon>
        <taxon>Hyphomicrobiales</taxon>
        <taxon>Ahrensiaceae</taxon>
        <taxon>Oricola</taxon>
    </lineage>
</organism>
<dbReference type="PANTHER" id="PTHR38600">
    <property type="entry name" value="TRANSCRIPTIONAL REGULATORY PROTEIN"/>
    <property type="match status" value="1"/>
</dbReference>
<dbReference type="SMART" id="SM00418">
    <property type="entry name" value="HTH_ARSR"/>
    <property type="match status" value="1"/>
</dbReference>
<proteinExistence type="predicted"/>
<dbReference type="PANTHER" id="PTHR38600:SF2">
    <property type="entry name" value="SLL0088 PROTEIN"/>
    <property type="match status" value="1"/>
</dbReference>
<dbReference type="SUPFAM" id="SSF46785">
    <property type="entry name" value="Winged helix' DNA-binding domain"/>
    <property type="match status" value="1"/>
</dbReference>
<dbReference type="NCBIfam" id="NF033788">
    <property type="entry name" value="HTH_metalloreg"/>
    <property type="match status" value="1"/>
</dbReference>
<dbReference type="CDD" id="cd00090">
    <property type="entry name" value="HTH_ARSR"/>
    <property type="match status" value="1"/>
</dbReference>
<dbReference type="AlphaFoldDB" id="A0A6N1VEH2"/>
<sequence length="115" mass="13282">MGEQLQDHRLSEILKAVSDSTRRSLLTTLVQEGPLRVTELAGRYDMSLNAVSKHIKVLEAAGLVTRRTMGRVHLIEAKLDPVREVDDWFRRLRSIWELRLDRLGELFEEGNTQDE</sequence>
<dbReference type="RefSeq" id="WP_175277242.1">
    <property type="nucleotide sequence ID" value="NZ_CP054836.1"/>
</dbReference>